<keyword evidence="1" id="KW-1133">Transmembrane helix</keyword>
<gene>
    <name evidence="2" type="ORF">ACFL27_28285</name>
</gene>
<evidence type="ECO:0000256" key="1">
    <source>
        <dbReference type="SAM" id="Phobius"/>
    </source>
</evidence>
<protein>
    <submittedName>
        <fullName evidence="2">Uncharacterized protein</fullName>
    </submittedName>
</protein>
<reference evidence="2 3" key="1">
    <citation type="submission" date="2024-09" db="EMBL/GenBank/DDBJ databases">
        <title>Laminarin stimulates single cell rates of sulfate reduction while oxygen inhibits transcriptomic activity in coastal marine sediment.</title>
        <authorList>
            <person name="Lindsay M."/>
            <person name="Orcutt B."/>
            <person name="Emerson D."/>
            <person name="Stepanauskas R."/>
            <person name="D'Angelo T."/>
        </authorList>
    </citation>
    <scope>NUCLEOTIDE SEQUENCE [LARGE SCALE GENOMIC DNA]</scope>
    <source>
        <strain evidence="2">SAG AM-311-K15</strain>
    </source>
</reference>
<dbReference type="Proteomes" id="UP001594351">
    <property type="component" value="Unassembled WGS sequence"/>
</dbReference>
<feature type="transmembrane region" description="Helical" evidence="1">
    <location>
        <begin position="266"/>
        <end position="287"/>
    </location>
</feature>
<feature type="transmembrane region" description="Helical" evidence="1">
    <location>
        <begin position="171"/>
        <end position="189"/>
    </location>
</feature>
<evidence type="ECO:0000313" key="3">
    <source>
        <dbReference type="Proteomes" id="UP001594351"/>
    </source>
</evidence>
<feature type="transmembrane region" description="Helical" evidence="1">
    <location>
        <begin position="12"/>
        <end position="36"/>
    </location>
</feature>
<feature type="non-terminal residue" evidence="2">
    <location>
        <position position="341"/>
    </location>
</feature>
<comment type="caution">
    <text evidence="2">The sequence shown here is derived from an EMBL/GenBank/DDBJ whole genome shotgun (WGS) entry which is preliminary data.</text>
</comment>
<name>A0ABV6Z6P0_UNCC1</name>
<proteinExistence type="predicted"/>
<keyword evidence="1" id="KW-0472">Membrane</keyword>
<feature type="transmembrane region" description="Helical" evidence="1">
    <location>
        <begin position="201"/>
        <end position="221"/>
    </location>
</feature>
<evidence type="ECO:0000313" key="2">
    <source>
        <dbReference type="EMBL" id="MFC1854100.1"/>
    </source>
</evidence>
<accession>A0ABV6Z6P0</accession>
<sequence length="341" mass="38969">MKFLAHQWLQVLLFLLFSSVIGFFIFGTVFSPFLFFPFPQKRVDENQVHLLITEVRQGSIVQLKPLILEPDAQQNVIFQITPGVESIHHFTLSADSSFQCPSVSGSSCSLDESRFTNYTTKVVQNKEETILIVQTHISPPCSGSFFISLSNIDRPIAVRKVEFNTLYRKNLLFFVLLFTFFSPLIISFITSKLLQKPFRSMWMRATLALVGLFPLILSICYPDKDNQVIVVIALFSYFVTNVCLLDRDLLNRFPSVKRKFPHFHHHCRIAAILSILTILTVLITLSWDGRDLLPPDTDESFYLEGSLRSLREFQKGGISAGLHYLPTLYKWKAPLIAIGQL</sequence>
<keyword evidence="1" id="KW-0812">Transmembrane</keyword>
<dbReference type="EMBL" id="JBHPBY010000718">
    <property type="protein sequence ID" value="MFC1854100.1"/>
    <property type="molecule type" value="Genomic_DNA"/>
</dbReference>
<keyword evidence="3" id="KW-1185">Reference proteome</keyword>
<feature type="transmembrane region" description="Helical" evidence="1">
    <location>
        <begin position="227"/>
        <end position="245"/>
    </location>
</feature>
<organism evidence="2 3">
    <name type="scientific">candidate division CSSED10-310 bacterium</name>
    <dbReference type="NCBI Taxonomy" id="2855610"/>
    <lineage>
        <taxon>Bacteria</taxon>
        <taxon>Bacteria division CSSED10-310</taxon>
    </lineage>
</organism>